<dbReference type="AlphaFoldDB" id="A0AAV9AAD2"/>
<evidence type="ECO:0000313" key="3">
    <source>
        <dbReference type="EMBL" id="KAK1261065.1"/>
    </source>
</evidence>
<proteinExistence type="predicted"/>
<dbReference type="InterPro" id="IPR046960">
    <property type="entry name" value="PPR_At4g14850-like_plant"/>
</dbReference>
<feature type="repeat" description="PPR" evidence="2">
    <location>
        <begin position="131"/>
        <end position="165"/>
    </location>
</feature>
<dbReference type="NCBIfam" id="TIGR00756">
    <property type="entry name" value="PPR"/>
    <property type="match status" value="2"/>
</dbReference>
<dbReference type="Gene3D" id="1.25.40.10">
    <property type="entry name" value="Tetratricopeptide repeat domain"/>
    <property type="match status" value="1"/>
</dbReference>
<reference evidence="3" key="2">
    <citation type="submission" date="2023-06" db="EMBL/GenBank/DDBJ databases">
        <authorList>
            <person name="Ma L."/>
            <person name="Liu K.-W."/>
            <person name="Li Z."/>
            <person name="Hsiao Y.-Y."/>
            <person name="Qi Y."/>
            <person name="Fu T."/>
            <person name="Tang G."/>
            <person name="Zhang D."/>
            <person name="Sun W.-H."/>
            <person name="Liu D.-K."/>
            <person name="Li Y."/>
            <person name="Chen G.-Z."/>
            <person name="Liu X.-D."/>
            <person name="Liao X.-Y."/>
            <person name="Jiang Y.-T."/>
            <person name="Yu X."/>
            <person name="Hao Y."/>
            <person name="Huang J."/>
            <person name="Zhao X.-W."/>
            <person name="Ke S."/>
            <person name="Chen Y.-Y."/>
            <person name="Wu W.-L."/>
            <person name="Hsu J.-L."/>
            <person name="Lin Y.-F."/>
            <person name="Huang M.-D."/>
            <person name="Li C.-Y."/>
            <person name="Huang L."/>
            <person name="Wang Z.-W."/>
            <person name="Zhao X."/>
            <person name="Zhong W.-Y."/>
            <person name="Peng D.-H."/>
            <person name="Ahmad S."/>
            <person name="Lan S."/>
            <person name="Zhang J.-S."/>
            <person name="Tsai W.-C."/>
            <person name="Van De Peer Y."/>
            <person name="Liu Z.-J."/>
        </authorList>
    </citation>
    <scope>NUCLEOTIDE SEQUENCE</scope>
    <source>
        <strain evidence="3">SCP</strain>
        <tissue evidence="3">Leaves</tissue>
    </source>
</reference>
<dbReference type="Pfam" id="PF20431">
    <property type="entry name" value="E_motif"/>
    <property type="match status" value="1"/>
</dbReference>
<name>A0AAV9AAD2_ACOGR</name>
<evidence type="ECO:0000256" key="2">
    <source>
        <dbReference type="PROSITE-ProRule" id="PRU00708"/>
    </source>
</evidence>
<evidence type="ECO:0000256" key="1">
    <source>
        <dbReference type="ARBA" id="ARBA00022737"/>
    </source>
</evidence>
<dbReference type="PANTHER" id="PTHR47926:SF468">
    <property type="entry name" value="PENTATRICOPEPTIDE REPEAT-CONTAINING PROTEIN"/>
    <property type="match status" value="1"/>
</dbReference>
<dbReference type="GO" id="GO:0003723">
    <property type="term" value="F:RNA binding"/>
    <property type="evidence" value="ECO:0007669"/>
    <property type="project" value="InterPro"/>
</dbReference>
<dbReference type="Proteomes" id="UP001179952">
    <property type="component" value="Unassembled WGS sequence"/>
</dbReference>
<evidence type="ECO:0000313" key="4">
    <source>
        <dbReference type="Proteomes" id="UP001179952"/>
    </source>
</evidence>
<dbReference type="Pfam" id="PF01535">
    <property type="entry name" value="PPR"/>
    <property type="match status" value="1"/>
</dbReference>
<reference evidence="3" key="1">
    <citation type="journal article" date="2023" name="Nat. Commun.">
        <title>Diploid and tetraploid genomes of Acorus and the evolution of monocots.</title>
        <authorList>
            <person name="Ma L."/>
            <person name="Liu K.W."/>
            <person name="Li Z."/>
            <person name="Hsiao Y.Y."/>
            <person name="Qi Y."/>
            <person name="Fu T."/>
            <person name="Tang G.D."/>
            <person name="Zhang D."/>
            <person name="Sun W.H."/>
            <person name="Liu D.K."/>
            <person name="Li Y."/>
            <person name="Chen G.Z."/>
            <person name="Liu X.D."/>
            <person name="Liao X.Y."/>
            <person name="Jiang Y.T."/>
            <person name="Yu X."/>
            <person name="Hao Y."/>
            <person name="Huang J."/>
            <person name="Zhao X.W."/>
            <person name="Ke S."/>
            <person name="Chen Y.Y."/>
            <person name="Wu W.L."/>
            <person name="Hsu J.L."/>
            <person name="Lin Y.F."/>
            <person name="Huang M.D."/>
            <person name="Li C.Y."/>
            <person name="Huang L."/>
            <person name="Wang Z.W."/>
            <person name="Zhao X."/>
            <person name="Zhong W.Y."/>
            <person name="Peng D.H."/>
            <person name="Ahmad S."/>
            <person name="Lan S."/>
            <person name="Zhang J.S."/>
            <person name="Tsai W.C."/>
            <person name="Van de Peer Y."/>
            <person name="Liu Z.J."/>
        </authorList>
    </citation>
    <scope>NUCLEOTIDE SEQUENCE</scope>
    <source>
        <strain evidence="3">SCP</strain>
    </source>
</reference>
<accession>A0AAV9AAD2</accession>
<dbReference type="PROSITE" id="PS51375">
    <property type="entry name" value="PPR"/>
    <property type="match status" value="2"/>
</dbReference>
<dbReference type="InterPro" id="IPR002885">
    <property type="entry name" value="PPR_rpt"/>
</dbReference>
<keyword evidence="1" id="KW-0677">Repeat</keyword>
<organism evidence="3 4">
    <name type="scientific">Acorus gramineus</name>
    <name type="common">Dwarf sweet flag</name>
    <dbReference type="NCBI Taxonomy" id="55184"/>
    <lineage>
        <taxon>Eukaryota</taxon>
        <taxon>Viridiplantae</taxon>
        <taxon>Streptophyta</taxon>
        <taxon>Embryophyta</taxon>
        <taxon>Tracheophyta</taxon>
        <taxon>Spermatophyta</taxon>
        <taxon>Magnoliopsida</taxon>
        <taxon>Liliopsida</taxon>
        <taxon>Acoraceae</taxon>
        <taxon>Acorus</taxon>
    </lineage>
</organism>
<comment type="caution">
    <text evidence="3">The sequence shown here is derived from an EMBL/GenBank/DDBJ whole genome shotgun (WGS) entry which is preliminary data.</text>
</comment>
<keyword evidence="4" id="KW-1185">Reference proteome</keyword>
<dbReference type="PANTHER" id="PTHR47926">
    <property type="entry name" value="PENTATRICOPEPTIDE REPEAT-CONTAINING PROTEIN"/>
    <property type="match status" value="1"/>
</dbReference>
<sequence length="216" mass="23656">MIGGYAHHGFAREALNLFEEMKSARVRPTHVTFISALHACGHAGLVNEGREQFDSMVSEFGITPHVEHYASLVDIMGRYGRLEDALDVIRNMPVSPGWAIWGALLGAALAHDDMGFVKVAAEALMEIKPENAVPYVTLFNVCADAKRWEDAGRVRDEMGRRGIKKQRGQSWIEVGERVCAFGSGDGSGLCMAEVYALIEGLDRACRGLCNESESDI</sequence>
<dbReference type="GO" id="GO:0009451">
    <property type="term" value="P:RNA modification"/>
    <property type="evidence" value="ECO:0007669"/>
    <property type="project" value="InterPro"/>
</dbReference>
<protein>
    <submittedName>
        <fullName evidence="3">Pentatricopeptide repeat-containing protein</fullName>
    </submittedName>
</protein>
<dbReference type="InterPro" id="IPR046848">
    <property type="entry name" value="E_motif"/>
</dbReference>
<dbReference type="Pfam" id="PF13041">
    <property type="entry name" value="PPR_2"/>
    <property type="match status" value="1"/>
</dbReference>
<dbReference type="EMBL" id="JAUJYN010000011">
    <property type="protein sequence ID" value="KAK1261065.1"/>
    <property type="molecule type" value="Genomic_DNA"/>
</dbReference>
<gene>
    <name evidence="3" type="ORF">QJS04_geneDACA019483</name>
</gene>
<feature type="repeat" description="PPR" evidence="2">
    <location>
        <begin position="1"/>
        <end position="28"/>
    </location>
</feature>
<dbReference type="InterPro" id="IPR011990">
    <property type="entry name" value="TPR-like_helical_dom_sf"/>
</dbReference>
<dbReference type="FunFam" id="1.25.40.10:FF:000090">
    <property type="entry name" value="Pentatricopeptide repeat-containing protein, chloroplastic"/>
    <property type="match status" value="1"/>
</dbReference>